<name>A0A5E7G2P0_PSEFL</name>
<organism evidence="1 2">
    <name type="scientific">Pseudomonas fluorescens</name>
    <dbReference type="NCBI Taxonomy" id="294"/>
    <lineage>
        <taxon>Bacteria</taxon>
        <taxon>Pseudomonadati</taxon>
        <taxon>Pseudomonadota</taxon>
        <taxon>Gammaproteobacteria</taxon>
        <taxon>Pseudomonadales</taxon>
        <taxon>Pseudomonadaceae</taxon>
        <taxon>Pseudomonas</taxon>
    </lineage>
</organism>
<gene>
    <name evidence="1" type="ORF">PS833_06690</name>
</gene>
<reference evidence="1 2" key="1">
    <citation type="submission" date="2019-09" db="EMBL/GenBank/DDBJ databases">
        <authorList>
            <person name="Chandra G."/>
            <person name="Truman W A."/>
        </authorList>
    </citation>
    <scope>NUCLEOTIDE SEQUENCE [LARGE SCALE GENOMIC DNA]</scope>
    <source>
        <strain evidence="1">PS833</strain>
    </source>
</reference>
<protein>
    <submittedName>
        <fullName evidence="1">Uncharacterized protein</fullName>
    </submittedName>
</protein>
<proteinExistence type="predicted"/>
<dbReference type="EMBL" id="CABVHU010000055">
    <property type="protein sequence ID" value="VVO45414.1"/>
    <property type="molecule type" value="Genomic_DNA"/>
</dbReference>
<dbReference type="Proteomes" id="UP000409037">
    <property type="component" value="Unassembled WGS sequence"/>
</dbReference>
<sequence length="153" mass="16346">MRQDLAEGVVGKGLGAAVRVLDAQHFAVGFALKGCRLIQRIRNGDQMLTLVIAVIRIFAGAILKPLDLGQRVPPQVFGLVGSVDDGVRQAVIAVQVFGFVAQRVDFGDEVALGVVAGFPGAAVHESRLSDQRGTEVIFVFDFATQWIGLFDQA</sequence>
<accession>A0A5E7G2P0</accession>
<evidence type="ECO:0000313" key="2">
    <source>
        <dbReference type="Proteomes" id="UP000409037"/>
    </source>
</evidence>
<dbReference type="AlphaFoldDB" id="A0A5E7G2P0"/>
<evidence type="ECO:0000313" key="1">
    <source>
        <dbReference type="EMBL" id="VVO45414.1"/>
    </source>
</evidence>